<evidence type="ECO:0000313" key="3">
    <source>
        <dbReference type="Proteomes" id="UP001596432"/>
    </source>
</evidence>
<dbReference type="RefSeq" id="WP_274323782.1">
    <property type="nucleotide sequence ID" value="NZ_CP118158.1"/>
</dbReference>
<reference evidence="2 3" key="1">
    <citation type="journal article" date="2019" name="Int. J. Syst. Evol. Microbiol.">
        <title>The Global Catalogue of Microorganisms (GCM) 10K type strain sequencing project: providing services to taxonomists for standard genome sequencing and annotation.</title>
        <authorList>
            <consortium name="The Broad Institute Genomics Platform"/>
            <consortium name="The Broad Institute Genome Sequencing Center for Infectious Disease"/>
            <person name="Wu L."/>
            <person name="Ma J."/>
        </authorList>
    </citation>
    <scope>NUCLEOTIDE SEQUENCE [LARGE SCALE GENOMIC DNA]</scope>
    <source>
        <strain evidence="2 3">XZYJT29</strain>
    </source>
</reference>
<feature type="domain" description="Piwi" evidence="1">
    <location>
        <begin position="195"/>
        <end position="461"/>
    </location>
</feature>
<dbReference type="Proteomes" id="UP001596432">
    <property type="component" value="Unassembled WGS sequence"/>
</dbReference>
<dbReference type="Gene3D" id="3.30.420.10">
    <property type="entry name" value="Ribonuclease H-like superfamily/Ribonuclease H"/>
    <property type="match status" value="1"/>
</dbReference>
<protein>
    <recommendedName>
        <fullName evidence="1">Piwi domain-containing protein</fullName>
    </recommendedName>
</protein>
<comment type="caution">
    <text evidence="2">The sequence shown here is derived from an EMBL/GenBank/DDBJ whole genome shotgun (WGS) entry which is preliminary data.</text>
</comment>
<dbReference type="CDD" id="cd04659">
    <property type="entry name" value="Piwi_piwi-like_ProArk"/>
    <property type="match status" value="1"/>
</dbReference>
<keyword evidence="3" id="KW-1185">Reference proteome</keyword>
<dbReference type="InterPro" id="IPR003165">
    <property type="entry name" value="Piwi"/>
</dbReference>
<dbReference type="PROSITE" id="PS50822">
    <property type="entry name" value="PIWI"/>
    <property type="match status" value="1"/>
</dbReference>
<proteinExistence type="predicted"/>
<organism evidence="2 3">
    <name type="scientific">Halosimplex aquaticum</name>
    <dbReference type="NCBI Taxonomy" id="3026162"/>
    <lineage>
        <taxon>Archaea</taxon>
        <taxon>Methanobacteriati</taxon>
        <taxon>Methanobacteriota</taxon>
        <taxon>Stenosarchaea group</taxon>
        <taxon>Halobacteria</taxon>
        <taxon>Halobacteriales</taxon>
        <taxon>Haloarculaceae</taxon>
        <taxon>Halosimplex</taxon>
    </lineage>
</organism>
<accession>A0ABD5YAK8</accession>
<dbReference type="InterPro" id="IPR012337">
    <property type="entry name" value="RNaseH-like_sf"/>
</dbReference>
<dbReference type="SUPFAM" id="SSF53098">
    <property type="entry name" value="Ribonuclease H-like"/>
    <property type="match status" value="1"/>
</dbReference>
<evidence type="ECO:0000313" key="2">
    <source>
        <dbReference type="EMBL" id="MFC7142729.1"/>
    </source>
</evidence>
<name>A0ABD5YAK8_9EURY</name>
<sequence>MSEFSSGFRLERVREPELVFANDGGAKDPRAGLLKYGPCPRAKGVEHEVVNVGIVGDSRSISMMESLLRDMRTGVPSKKNRKRWKPDFPGLGTNSELRFDYQTLEKWKGRIQPSDIEDIGEIRDRGHRTETAFNHIKYQIQRVCKQTPPPDLVFVVIPERIVEYCSDPDTDTNEIRTEDGNFRSRIKIVGMQEKPTQLMTPRALRGGNDVQERSEMAWNIAVGMLYKAREGRPWKLADLRSRTCYAGISFYQERSDDPDTRAAIAQVFIDDGRNFVIEGGAVEDVATEERQTHISYSDAKRLVENILEEYGNQRDEMPRRLVLHKSSNFLDDETRGFADGATDVKTKEFITVRKRHPLRLFGQGDNPPLRGTLAIPPGEREYYLYTTGFVPEQSVYNNPGTPKPLVLRPHPEYFSGDYHRICEEILKFTKLDWNSSDFCKRLPVTIGIADAVSEILAEPAASDINLQTHYYYYM</sequence>
<dbReference type="GeneID" id="78823078"/>
<gene>
    <name evidence="2" type="ORF">ACFQMA_23200</name>
</gene>
<dbReference type="InterPro" id="IPR036397">
    <property type="entry name" value="RNaseH_sf"/>
</dbReference>
<dbReference type="EMBL" id="JBHTAS010000001">
    <property type="protein sequence ID" value="MFC7142729.1"/>
    <property type="molecule type" value="Genomic_DNA"/>
</dbReference>
<dbReference type="AlphaFoldDB" id="A0ABD5YAK8"/>
<dbReference type="SMART" id="SM00950">
    <property type="entry name" value="Piwi"/>
    <property type="match status" value="1"/>
</dbReference>
<evidence type="ECO:0000259" key="1">
    <source>
        <dbReference type="PROSITE" id="PS50822"/>
    </source>
</evidence>